<dbReference type="AlphaFoldDB" id="A0AAG5DUB2"/>
<protein>
    <submittedName>
        <fullName evidence="2">Uncharacterized protein</fullName>
    </submittedName>
</protein>
<evidence type="ECO:0000313" key="3">
    <source>
        <dbReference type="Proteomes" id="UP000075880"/>
    </source>
</evidence>
<feature type="compositionally biased region" description="Polar residues" evidence="1">
    <location>
        <begin position="119"/>
        <end position="137"/>
    </location>
</feature>
<evidence type="ECO:0000313" key="2">
    <source>
        <dbReference type="EnsemblMetazoa" id="ENSAATROPP014681"/>
    </source>
</evidence>
<evidence type="ECO:0000256" key="1">
    <source>
        <dbReference type="SAM" id="MobiDB-lite"/>
    </source>
</evidence>
<feature type="region of interest" description="Disordered" evidence="1">
    <location>
        <begin position="101"/>
        <end position="163"/>
    </location>
</feature>
<keyword evidence="3" id="KW-1185">Reference proteome</keyword>
<accession>A0AAG5DUB2</accession>
<organism evidence="2 3">
    <name type="scientific">Anopheles atroparvus</name>
    <name type="common">European mosquito</name>
    <dbReference type="NCBI Taxonomy" id="41427"/>
    <lineage>
        <taxon>Eukaryota</taxon>
        <taxon>Metazoa</taxon>
        <taxon>Ecdysozoa</taxon>
        <taxon>Arthropoda</taxon>
        <taxon>Hexapoda</taxon>
        <taxon>Insecta</taxon>
        <taxon>Pterygota</taxon>
        <taxon>Neoptera</taxon>
        <taxon>Endopterygota</taxon>
        <taxon>Diptera</taxon>
        <taxon>Nematocera</taxon>
        <taxon>Culicoidea</taxon>
        <taxon>Culicidae</taxon>
        <taxon>Anophelinae</taxon>
        <taxon>Anopheles</taxon>
    </lineage>
</organism>
<reference evidence="2" key="1">
    <citation type="submission" date="2024-04" db="UniProtKB">
        <authorList>
            <consortium name="EnsemblMetazoa"/>
        </authorList>
    </citation>
    <scope>IDENTIFICATION</scope>
    <source>
        <strain evidence="2">EBRO</strain>
    </source>
</reference>
<dbReference type="Proteomes" id="UP000075880">
    <property type="component" value="Unassembled WGS sequence"/>
</dbReference>
<sequence>VFSALNQALQVKRKSASACAPVCVLVCGVCVSRQSKSISRVFRQQLECVASSSCIDCLSSNLSSPVPLPIIVVFVERKSEGKPSPCDLRITTLIILQNHTKPHTISSSTHTKRKEVEKTLSNQSTTPHPSNSNNLIPTTPPRRFAPSRKELPSAAGLVRSVKE</sequence>
<name>A0AAG5DUB2_ANOAO</name>
<proteinExistence type="predicted"/>
<dbReference type="EnsemblMetazoa" id="ENSAATROPT016693">
    <property type="protein sequence ID" value="ENSAATROPP014681"/>
    <property type="gene ID" value="ENSAATROPG013667"/>
</dbReference>